<name>A0A2M3ZW25_9DIPT</name>
<reference evidence="2" key="1">
    <citation type="submission" date="2018-01" db="EMBL/GenBank/DDBJ databases">
        <title>An insight into the sialome of Amazonian anophelines.</title>
        <authorList>
            <person name="Ribeiro J.M."/>
            <person name="Scarpassa V."/>
            <person name="Calvo E."/>
        </authorList>
    </citation>
    <scope>NUCLEOTIDE SEQUENCE</scope>
    <source>
        <tissue evidence="2">Salivary glands</tissue>
    </source>
</reference>
<organism evidence="2">
    <name type="scientific">Anopheles braziliensis</name>
    <dbReference type="NCBI Taxonomy" id="58242"/>
    <lineage>
        <taxon>Eukaryota</taxon>
        <taxon>Metazoa</taxon>
        <taxon>Ecdysozoa</taxon>
        <taxon>Arthropoda</taxon>
        <taxon>Hexapoda</taxon>
        <taxon>Insecta</taxon>
        <taxon>Pterygota</taxon>
        <taxon>Neoptera</taxon>
        <taxon>Endopterygota</taxon>
        <taxon>Diptera</taxon>
        <taxon>Nematocera</taxon>
        <taxon>Culicoidea</taxon>
        <taxon>Culicidae</taxon>
        <taxon>Anophelinae</taxon>
        <taxon>Anopheles</taxon>
    </lineage>
</organism>
<accession>A0A2M3ZW25</accession>
<sequence>MVRCSRFERLITQLVGMWWLAHSSRIVSHTTTHSLFFLPPPGCIQTQGHFLSFPSRRFSFSFPAIRVTHFRSENLVVRSLILTHTHVLNPASQPGAYHALEQKQRKATQSGIESQRSVYRTRNCTPS</sequence>
<feature type="region of interest" description="Disordered" evidence="1">
    <location>
        <begin position="100"/>
        <end position="127"/>
    </location>
</feature>
<evidence type="ECO:0000313" key="2">
    <source>
        <dbReference type="EMBL" id="MBW32692.1"/>
    </source>
</evidence>
<dbReference type="AlphaFoldDB" id="A0A2M3ZW25"/>
<dbReference type="EMBL" id="GGFM01011941">
    <property type="protein sequence ID" value="MBW32692.1"/>
    <property type="molecule type" value="Transcribed_RNA"/>
</dbReference>
<proteinExistence type="predicted"/>
<evidence type="ECO:0000256" key="1">
    <source>
        <dbReference type="SAM" id="MobiDB-lite"/>
    </source>
</evidence>
<protein>
    <submittedName>
        <fullName evidence="2">Putative secreted peptide</fullName>
    </submittedName>
</protein>
<feature type="compositionally biased region" description="Polar residues" evidence="1">
    <location>
        <begin position="107"/>
        <end position="127"/>
    </location>
</feature>